<sequence>MTANDAERLRAATTLPLRSPMRPAFTLTRRPAAERGSDGGRIVGALAGFMLVTMTRRHPLPLARPCDADWSAMPGDEVRRFCSACAREVMDLSRMRAEEALAVLGPQLGERVCVRYEVDRRGAVRFADPPAPPRRSPLLAGATLATAIAAGCTGHGEDGRETVPPDAASELGEDVDEGCPLPAPVPVLEPATAVAEEEPLPAETDTDPRAAHGVVDAVPVPERVPPAVPASSGSFRLGGVAISTATLRYVRRQARREARARRREAGRRG</sequence>
<dbReference type="RefSeq" id="WP_269037894.1">
    <property type="nucleotide sequence ID" value="NZ_CP114040.1"/>
</dbReference>
<keyword evidence="2" id="KW-1185">Reference proteome</keyword>
<dbReference type="Proteomes" id="UP001164459">
    <property type="component" value="Chromosome"/>
</dbReference>
<evidence type="ECO:0000313" key="2">
    <source>
        <dbReference type="Proteomes" id="UP001164459"/>
    </source>
</evidence>
<protein>
    <submittedName>
        <fullName evidence="1">Uncharacterized protein</fullName>
    </submittedName>
</protein>
<accession>A0ABY7H8T1</accession>
<gene>
    <name evidence="1" type="ORF">O0S08_05275</name>
</gene>
<dbReference type="EMBL" id="CP114040">
    <property type="protein sequence ID" value="WAS95553.1"/>
    <property type="molecule type" value="Genomic_DNA"/>
</dbReference>
<proteinExistence type="predicted"/>
<evidence type="ECO:0000313" key="1">
    <source>
        <dbReference type="EMBL" id="WAS95553.1"/>
    </source>
</evidence>
<organism evidence="1 2">
    <name type="scientific">Nannocystis punicea</name>
    <dbReference type="NCBI Taxonomy" id="2995304"/>
    <lineage>
        <taxon>Bacteria</taxon>
        <taxon>Pseudomonadati</taxon>
        <taxon>Myxococcota</taxon>
        <taxon>Polyangia</taxon>
        <taxon>Nannocystales</taxon>
        <taxon>Nannocystaceae</taxon>
        <taxon>Nannocystis</taxon>
    </lineage>
</organism>
<reference evidence="1" key="1">
    <citation type="submission" date="2022-11" db="EMBL/GenBank/DDBJ databases">
        <title>Minimal conservation of predation-associated metabolite biosynthetic gene clusters underscores biosynthetic potential of Myxococcota including descriptions for ten novel species: Archangium lansinium sp. nov., Myxococcus landrumus sp. nov., Nannocystis bai.</title>
        <authorList>
            <person name="Ahearne A."/>
            <person name="Stevens C."/>
            <person name="Dowd S."/>
        </authorList>
    </citation>
    <scope>NUCLEOTIDE SEQUENCE</scope>
    <source>
        <strain evidence="1">Fl3</strain>
    </source>
</reference>
<name>A0ABY7H8T1_9BACT</name>